<organism evidence="1 2">
    <name type="scientific">Armillaria ostoyae</name>
    <name type="common">Armillaria root rot fungus</name>
    <dbReference type="NCBI Taxonomy" id="47428"/>
    <lineage>
        <taxon>Eukaryota</taxon>
        <taxon>Fungi</taxon>
        <taxon>Dikarya</taxon>
        <taxon>Basidiomycota</taxon>
        <taxon>Agaricomycotina</taxon>
        <taxon>Agaricomycetes</taxon>
        <taxon>Agaricomycetidae</taxon>
        <taxon>Agaricales</taxon>
        <taxon>Marasmiineae</taxon>
        <taxon>Physalacriaceae</taxon>
        <taxon>Armillaria</taxon>
    </lineage>
</organism>
<dbReference type="Proteomes" id="UP000219338">
    <property type="component" value="Unassembled WGS sequence"/>
</dbReference>
<gene>
    <name evidence="1" type="ORF">ARMOST_09769</name>
</gene>
<evidence type="ECO:0000313" key="1">
    <source>
        <dbReference type="EMBL" id="SJL06432.1"/>
    </source>
</evidence>
<sequence length="75" mass="8424">MGAARIPVVVAANRGAIWRHPFRAAARNGICTASSRLAAPKPSLHYHHRLLDVVRHSEQPRYIENIQGIYTQEIL</sequence>
<accession>A0A284RCF9</accession>
<dbReference type="AlphaFoldDB" id="A0A284RCF9"/>
<proteinExistence type="predicted"/>
<name>A0A284RCF9_ARMOS</name>
<keyword evidence="2" id="KW-1185">Reference proteome</keyword>
<evidence type="ECO:0000313" key="2">
    <source>
        <dbReference type="Proteomes" id="UP000219338"/>
    </source>
</evidence>
<reference evidence="2" key="1">
    <citation type="journal article" date="2017" name="Nat. Ecol. Evol.">
        <title>Genome expansion and lineage-specific genetic innovations in the forest pathogenic fungi Armillaria.</title>
        <authorList>
            <person name="Sipos G."/>
            <person name="Prasanna A.N."/>
            <person name="Walter M.C."/>
            <person name="O'Connor E."/>
            <person name="Balint B."/>
            <person name="Krizsan K."/>
            <person name="Kiss B."/>
            <person name="Hess J."/>
            <person name="Varga T."/>
            <person name="Slot J."/>
            <person name="Riley R."/>
            <person name="Boka B."/>
            <person name="Rigling D."/>
            <person name="Barry K."/>
            <person name="Lee J."/>
            <person name="Mihaltcheva S."/>
            <person name="LaButti K."/>
            <person name="Lipzen A."/>
            <person name="Waldron R."/>
            <person name="Moloney N.M."/>
            <person name="Sperisen C."/>
            <person name="Kredics L."/>
            <person name="Vagvoelgyi C."/>
            <person name="Patrignani A."/>
            <person name="Fitzpatrick D."/>
            <person name="Nagy I."/>
            <person name="Doyle S."/>
            <person name="Anderson J.B."/>
            <person name="Grigoriev I.V."/>
            <person name="Gueldener U."/>
            <person name="Muensterkoetter M."/>
            <person name="Nagy L.G."/>
        </authorList>
    </citation>
    <scope>NUCLEOTIDE SEQUENCE [LARGE SCALE GENOMIC DNA]</scope>
    <source>
        <strain evidence="2">C18/9</strain>
    </source>
</reference>
<dbReference type="EMBL" id="FUEG01000007">
    <property type="protein sequence ID" value="SJL06432.1"/>
    <property type="molecule type" value="Genomic_DNA"/>
</dbReference>
<protein>
    <submittedName>
        <fullName evidence="1">Uncharacterized protein</fullName>
    </submittedName>
</protein>